<evidence type="ECO:0000256" key="1">
    <source>
        <dbReference type="SAM" id="MobiDB-lite"/>
    </source>
</evidence>
<name>A0ABS7SA77_9MICO</name>
<sequence length="375" mass="40505">MTEDRLRRHPHRRGDDGGTDPQDPLGLTPGHAAILRDQHDAGNRAVAALLRSSTPVASVADPVAQRQSAFVQRDVRTSYQARALRNLRTAQDGPTTYLRMRRLVAPDPQALAGLADADALIRAEVDQLRARHTIAYGNPALDAAEGRTRLGLIERRDPQALAGLVSADNALQERPEDAVEHEWGLGIARTGTGEAIFVIGDATGVTWDAAVRACLTPVAHSHPYFEAGPARNRRGGVSTATKEIADHQFGDQRVTGAVLWSDLAGRVETAEMQKIFPSASDVAFAADNGIKRHEVFTPYLVLDHPAGRAITNPFFTAGLRFRDAPRLSFEIQDASRISPGGSDYRCHLVVRGGAAVFAQMDIRTQGAGQFGALVW</sequence>
<evidence type="ECO:0000313" key="2">
    <source>
        <dbReference type="EMBL" id="MBZ2196148.1"/>
    </source>
</evidence>
<dbReference type="EMBL" id="JAGSHT010000008">
    <property type="protein sequence ID" value="MBZ2196148.1"/>
    <property type="molecule type" value="Genomic_DNA"/>
</dbReference>
<dbReference type="Proteomes" id="UP000826651">
    <property type="component" value="Unassembled WGS sequence"/>
</dbReference>
<accession>A0ABS7SA77</accession>
<keyword evidence="3" id="KW-1185">Reference proteome</keyword>
<evidence type="ECO:0008006" key="4">
    <source>
        <dbReference type="Google" id="ProtNLM"/>
    </source>
</evidence>
<evidence type="ECO:0000313" key="3">
    <source>
        <dbReference type="Proteomes" id="UP000826651"/>
    </source>
</evidence>
<gene>
    <name evidence="2" type="ORF">KCQ71_08275</name>
</gene>
<reference evidence="2 3" key="1">
    <citation type="submission" date="2021-04" db="EMBL/GenBank/DDBJ databases">
        <title>Ruania sp. nov., isolated from sandy soil of mangrove forest.</title>
        <authorList>
            <person name="Ge X."/>
            <person name="Huang R."/>
            <person name="Liu W."/>
        </authorList>
    </citation>
    <scope>NUCLEOTIDE SEQUENCE [LARGE SCALE GENOMIC DNA]</scope>
    <source>
        <strain evidence="2 3">N2-46</strain>
    </source>
</reference>
<dbReference type="RefSeq" id="WP_223404755.1">
    <property type="nucleotide sequence ID" value="NZ_JAGSHT010000008.1"/>
</dbReference>
<organism evidence="2 3">
    <name type="scientific">Occultella gossypii</name>
    <dbReference type="NCBI Taxonomy" id="2800820"/>
    <lineage>
        <taxon>Bacteria</taxon>
        <taxon>Bacillati</taxon>
        <taxon>Actinomycetota</taxon>
        <taxon>Actinomycetes</taxon>
        <taxon>Micrococcales</taxon>
        <taxon>Ruaniaceae</taxon>
        <taxon>Occultella</taxon>
    </lineage>
</organism>
<feature type="region of interest" description="Disordered" evidence="1">
    <location>
        <begin position="1"/>
        <end position="27"/>
    </location>
</feature>
<comment type="caution">
    <text evidence="2">The sequence shown here is derived from an EMBL/GenBank/DDBJ whole genome shotgun (WGS) entry which is preliminary data.</text>
</comment>
<protein>
    <recommendedName>
        <fullName evidence="4">Phage major capsid protein</fullName>
    </recommendedName>
</protein>
<proteinExistence type="predicted"/>